<feature type="domain" description="Transposable element P transposase-like GTP-binding insertion" evidence="1">
    <location>
        <begin position="68"/>
        <end position="140"/>
    </location>
</feature>
<name>A0A6G0VJP2_APHCR</name>
<dbReference type="Proteomes" id="UP000478052">
    <property type="component" value="Unassembled WGS sequence"/>
</dbReference>
<dbReference type="InterPro" id="IPR048366">
    <property type="entry name" value="TNP-like_GBD"/>
</dbReference>
<dbReference type="Pfam" id="PF21788">
    <property type="entry name" value="TNP-like_GBD"/>
    <property type="match status" value="1"/>
</dbReference>
<protein>
    <submittedName>
        <fullName evidence="2">General transcription factor II-I repeat domain-containing protein 2-like</fullName>
    </submittedName>
</protein>
<keyword evidence="3" id="KW-1185">Reference proteome</keyword>
<feature type="non-terminal residue" evidence="2">
    <location>
        <position position="1"/>
    </location>
</feature>
<evidence type="ECO:0000259" key="1">
    <source>
        <dbReference type="Pfam" id="PF21788"/>
    </source>
</evidence>
<comment type="caution">
    <text evidence="2">The sequence shown here is derived from an EMBL/GenBank/DDBJ whole genome shotgun (WGS) entry which is preliminary data.</text>
</comment>
<evidence type="ECO:0000313" key="2">
    <source>
        <dbReference type="EMBL" id="KAF0691070.1"/>
    </source>
</evidence>
<gene>
    <name evidence="2" type="ORF">FWK35_00033182</name>
</gene>
<proteinExistence type="predicted"/>
<reference evidence="2 3" key="1">
    <citation type="submission" date="2019-08" db="EMBL/GenBank/DDBJ databases">
        <title>Whole genome of Aphis craccivora.</title>
        <authorList>
            <person name="Voronova N.V."/>
            <person name="Shulinski R.S."/>
            <person name="Bandarenka Y.V."/>
            <person name="Zhorov D.G."/>
            <person name="Warner D."/>
        </authorList>
    </citation>
    <scope>NUCLEOTIDE SEQUENCE [LARGE SCALE GENOMIC DNA]</scope>
    <source>
        <strain evidence="2">180601</strain>
        <tissue evidence="2">Whole Body</tissue>
    </source>
</reference>
<dbReference type="AlphaFoldDB" id="A0A6G0VJP2"/>
<dbReference type="OrthoDB" id="6627680at2759"/>
<dbReference type="EMBL" id="VUJU01016058">
    <property type="protein sequence ID" value="KAF0691070.1"/>
    <property type="molecule type" value="Genomic_DNA"/>
</dbReference>
<evidence type="ECO:0000313" key="3">
    <source>
        <dbReference type="Proteomes" id="UP000478052"/>
    </source>
</evidence>
<sequence length="160" mass="17917">CLLEIGFVGFVVVAMVNDMGPTNMRLWKDLGITFENTSFLHSTTCKQIHVFTDIPYLLKGFVLPNGKYVGKSIIKEIITINDDNDFKFAYKVSERHISLEGPSRMNVKLAAQVFSNTVSKAIAFLSDKGLLKTNNCKDCVQSKVSSECVSRKKGHIFYIV</sequence>
<organism evidence="2 3">
    <name type="scientific">Aphis craccivora</name>
    <name type="common">Cowpea aphid</name>
    <dbReference type="NCBI Taxonomy" id="307492"/>
    <lineage>
        <taxon>Eukaryota</taxon>
        <taxon>Metazoa</taxon>
        <taxon>Ecdysozoa</taxon>
        <taxon>Arthropoda</taxon>
        <taxon>Hexapoda</taxon>
        <taxon>Insecta</taxon>
        <taxon>Pterygota</taxon>
        <taxon>Neoptera</taxon>
        <taxon>Paraneoptera</taxon>
        <taxon>Hemiptera</taxon>
        <taxon>Sternorrhyncha</taxon>
        <taxon>Aphidomorpha</taxon>
        <taxon>Aphidoidea</taxon>
        <taxon>Aphididae</taxon>
        <taxon>Aphidini</taxon>
        <taxon>Aphis</taxon>
        <taxon>Aphis</taxon>
    </lineage>
</organism>
<accession>A0A6G0VJP2</accession>